<dbReference type="Gene3D" id="1.10.287.130">
    <property type="match status" value="1"/>
</dbReference>
<dbReference type="InterPro" id="IPR036890">
    <property type="entry name" value="HATPase_C_sf"/>
</dbReference>
<evidence type="ECO:0000313" key="16">
    <source>
        <dbReference type="EMBL" id="NMO95926.1"/>
    </source>
</evidence>
<keyword evidence="6" id="KW-0597">Phosphoprotein</keyword>
<evidence type="ECO:0000256" key="5">
    <source>
        <dbReference type="ARBA" id="ARBA00022475"/>
    </source>
</evidence>
<dbReference type="AlphaFoldDB" id="A0A848M5P7"/>
<dbReference type="InterPro" id="IPR003661">
    <property type="entry name" value="HisK_dim/P_dom"/>
</dbReference>
<protein>
    <recommendedName>
        <fullName evidence="4">histidine kinase</fullName>
        <ecNumber evidence="4">2.7.13.3</ecNumber>
    </recommendedName>
</protein>
<evidence type="ECO:0000256" key="12">
    <source>
        <dbReference type="ARBA" id="ARBA00023136"/>
    </source>
</evidence>
<feature type="domain" description="HAMP" evidence="15">
    <location>
        <begin position="189"/>
        <end position="241"/>
    </location>
</feature>
<feature type="transmembrane region" description="Helical" evidence="13">
    <location>
        <begin position="12"/>
        <end position="33"/>
    </location>
</feature>
<evidence type="ECO:0000256" key="3">
    <source>
        <dbReference type="ARBA" id="ARBA00004651"/>
    </source>
</evidence>
<dbReference type="FunFam" id="1.10.287.130:FF:000001">
    <property type="entry name" value="Two-component sensor histidine kinase"/>
    <property type="match status" value="1"/>
</dbReference>
<dbReference type="PROSITE" id="PS50109">
    <property type="entry name" value="HIS_KIN"/>
    <property type="match status" value="1"/>
</dbReference>
<evidence type="ECO:0000256" key="8">
    <source>
        <dbReference type="ARBA" id="ARBA00022741"/>
    </source>
</evidence>
<dbReference type="PANTHER" id="PTHR43547:SF2">
    <property type="entry name" value="HYBRID SIGNAL TRANSDUCTION HISTIDINE KINASE C"/>
    <property type="match status" value="1"/>
</dbReference>
<feature type="domain" description="Histidine kinase" evidence="14">
    <location>
        <begin position="249"/>
        <end position="461"/>
    </location>
</feature>
<dbReference type="InterPro" id="IPR036097">
    <property type="entry name" value="HisK_dim/P_sf"/>
</dbReference>
<dbReference type="InterPro" id="IPR004358">
    <property type="entry name" value="Sig_transdc_His_kin-like_C"/>
</dbReference>
<evidence type="ECO:0000256" key="2">
    <source>
        <dbReference type="ARBA" id="ARBA00004314"/>
    </source>
</evidence>
<keyword evidence="17" id="KW-1185">Reference proteome</keyword>
<evidence type="ECO:0000259" key="15">
    <source>
        <dbReference type="PROSITE" id="PS50885"/>
    </source>
</evidence>
<keyword evidence="13" id="KW-0812">Transmembrane</keyword>
<evidence type="ECO:0000259" key="14">
    <source>
        <dbReference type="PROSITE" id="PS50109"/>
    </source>
</evidence>
<dbReference type="RefSeq" id="WP_169504706.1">
    <property type="nucleotide sequence ID" value="NZ_JABBPN010000006.1"/>
</dbReference>
<dbReference type="GO" id="GO:0005524">
    <property type="term" value="F:ATP binding"/>
    <property type="evidence" value="ECO:0007669"/>
    <property type="project" value="UniProtKB-KW"/>
</dbReference>
<dbReference type="SMART" id="SM00388">
    <property type="entry name" value="HisKA"/>
    <property type="match status" value="1"/>
</dbReference>
<organism evidence="16 17">
    <name type="scientific">Paenibacillus lemnae</name>
    <dbReference type="NCBI Taxonomy" id="1330551"/>
    <lineage>
        <taxon>Bacteria</taxon>
        <taxon>Bacillati</taxon>
        <taxon>Bacillota</taxon>
        <taxon>Bacilli</taxon>
        <taxon>Bacillales</taxon>
        <taxon>Paenibacillaceae</taxon>
        <taxon>Paenibacillus</taxon>
    </lineage>
</organism>
<evidence type="ECO:0000256" key="10">
    <source>
        <dbReference type="ARBA" id="ARBA00022840"/>
    </source>
</evidence>
<evidence type="ECO:0000256" key="4">
    <source>
        <dbReference type="ARBA" id="ARBA00012438"/>
    </source>
</evidence>
<evidence type="ECO:0000313" key="17">
    <source>
        <dbReference type="Proteomes" id="UP000565468"/>
    </source>
</evidence>
<dbReference type="Pfam" id="PF00512">
    <property type="entry name" value="HisKA"/>
    <property type="match status" value="1"/>
</dbReference>
<dbReference type="Gene3D" id="6.10.340.10">
    <property type="match status" value="1"/>
</dbReference>
<dbReference type="EC" id="2.7.13.3" evidence="4"/>
<accession>A0A848M5P7</accession>
<keyword evidence="11" id="KW-0902">Two-component regulatory system</keyword>
<dbReference type="Gene3D" id="3.30.565.10">
    <property type="entry name" value="Histidine kinase-like ATPase, C-terminal domain"/>
    <property type="match status" value="1"/>
</dbReference>
<dbReference type="Pfam" id="PF00672">
    <property type="entry name" value="HAMP"/>
    <property type="match status" value="1"/>
</dbReference>
<dbReference type="GO" id="GO:0000155">
    <property type="term" value="F:phosphorelay sensor kinase activity"/>
    <property type="evidence" value="ECO:0007669"/>
    <property type="project" value="InterPro"/>
</dbReference>
<dbReference type="CDD" id="cd00082">
    <property type="entry name" value="HisKA"/>
    <property type="match status" value="1"/>
</dbReference>
<dbReference type="Proteomes" id="UP000565468">
    <property type="component" value="Unassembled WGS sequence"/>
</dbReference>
<dbReference type="EMBL" id="JABBPN010000006">
    <property type="protein sequence ID" value="NMO95926.1"/>
    <property type="molecule type" value="Genomic_DNA"/>
</dbReference>
<name>A0A848M5P7_PAELE</name>
<evidence type="ECO:0000256" key="9">
    <source>
        <dbReference type="ARBA" id="ARBA00022777"/>
    </source>
</evidence>
<dbReference type="FunFam" id="3.30.565.10:FF:000023">
    <property type="entry name" value="PAS domain-containing sensor histidine kinase"/>
    <property type="match status" value="1"/>
</dbReference>
<feature type="transmembrane region" description="Helical" evidence="13">
    <location>
        <begin position="165"/>
        <end position="188"/>
    </location>
</feature>
<keyword evidence="9 16" id="KW-0418">Kinase</keyword>
<reference evidence="16 17" key="1">
    <citation type="submission" date="2020-04" db="EMBL/GenBank/DDBJ databases">
        <title>Paenibacillus algicola sp. nov., a novel marine bacterium producing alginate lyase.</title>
        <authorList>
            <person name="Huang H."/>
        </authorList>
    </citation>
    <scope>NUCLEOTIDE SEQUENCE [LARGE SCALE GENOMIC DNA]</scope>
    <source>
        <strain evidence="16 17">L7-75</strain>
    </source>
</reference>
<dbReference type="InterPro" id="IPR005467">
    <property type="entry name" value="His_kinase_dom"/>
</dbReference>
<keyword evidence="8" id="KW-0547">Nucleotide-binding</keyword>
<dbReference type="SUPFAM" id="SSF158472">
    <property type="entry name" value="HAMP domain-like"/>
    <property type="match status" value="1"/>
</dbReference>
<dbReference type="InterPro" id="IPR003660">
    <property type="entry name" value="HAMP_dom"/>
</dbReference>
<dbReference type="CDD" id="cd06225">
    <property type="entry name" value="HAMP"/>
    <property type="match status" value="1"/>
</dbReference>
<comment type="subcellular location">
    <subcellularLocation>
        <location evidence="3">Cell membrane</location>
        <topology evidence="3">Multi-pass membrane protein</topology>
    </subcellularLocation>
    <subcellularLocation>
        <location evidence="2">Membrane raft</location>
        <topology evidence="2">Multi-pass membrane protein</topology>
    </subcellularLocation>
</comment>
<proteinExistence type="predicted"/>
<gene>
    <name evidence="16" type="ORF">HII30_09110</name>
</gene>
<keyword evidence="5" id="KW-1003">Cell membrane</keyword>
<keyword evidence="7" id="KW-0808">Transferase</keyword>
<dbReference type="InterPro" id="IPR003594">
    <property type="entry name" value="HATPase_dom"/>
</dbReference>
<keyword evidence="10" id="KW-0067">ATP-binding</keyword>
<dbReference type="Pfam" id="PF02518">
    <property type="entry name" value="HATPase_c"/>
    <property type="match status" value="1"/>
</dbReference>
<comment type="caution">
    <text evidence="16">The sequence shown here is derived from an EMBL/GenBank/DDBJ whole genome shotgun (WGS) entry which is preliminary data.</text>
</comment>
<keyword evidence="13" id="KW-1133">Transmembrane helix</keyword>
<evidence type="ECO:0000256" key="1">
    <source>
        <dbReference type="ARBA" id="ARBA00000085"/>
    </source>
</evidence>
<keyword evidence="12 13" id="KW-0472">Membrane</keyword>
<dbReference type="SUPFAM" id="SSF47384">
    <property type="entry name" value="Homodimeric domain of signal transducing histidine kinase"/>
    <property type="match status" value="1"/>
</dbReference>
<dbReference type="SMART" id="SM00387">
    <property type="entry name" value="HATPase_c"/>
    <property type="match status" value="1"/>
</dbReference>
<dbReference type="PRINTS" id="PR00344">
    <property type="entry name" value="BCTRLSENSOR"/>
</dbReference>
<evidence type="ECO:0000256" key="11">
    <source>
        <dbReference type="ARBA" id="ARBA00023012"/>
    </source>
</evidence>
<sequence length="493" mass="55155">MIKKGIRREIVLHYFLVVFMALLLVEVIFLLAIRTYYYDSVFSHIASHIGWADEYYQTFGLNDQSTSAMTRIMSYFELFGTELQVLSLDGQIISSSNKFDTDMVIRTSDVTQALSGETSRWVGKQQGTNQIVMAVSRTLKNAGENQYVLRYVTSLDKINDKLLNVTLLSILIGTAVLATVLAFSIGLANSIVKPINNIRAVSAQMAKGRFDVRVKGDYKYELGELASTLNYMAQEIVRSNQVKDDFISSISHELRTPLTSIKGWSETLNSGGYDPDETKIGMQIITKETDRLIGLVEEILDFAKLQQNEMKLVTGVVNLRELLQEIMLNLWAKAEKKGVLINLDSELKPMIYGDANRLKQVFLNLVDNAIKFSHEHGTVQLSFELDEKFVTVTVQDYGIGISEEHIKRVKDRFFQVNPVNGGTGLGLAITQQLVELHHGHLELESEFGQGTSVKVKLPLPSPELAALIPENDADVKSLPINSILPVHEGVREP</sequence>
<dbReference type="SMART" id="SM00304">
    <property type="entry name" value="HAMP"/>
    <property type="match status" value="1"/>
</dbReference>
<dbReference type="GO" id="GO:0045121">
    <property type="term" value="C:membrane raft"/>
    <property type="evidence" value="ECO:0007669"/>
    <property type="project" value="UniProtKB-SubCell"/>
</dbReference>
<dbReference type="SUPFAM" id="SSF55874">
    <property type="entry name" value="ATPase domain of HSP90 chaperone/DNA topoisomerase II/histidine kinase"/>
    <property type="match status" value="1"/>
</dbReference>
<evidence type="ECO:0000256" key="6">
    <source>
        <dbReference type="ARBA" id="ARBA00022553"/>
    </source>
</evidence>
<evidence type="ECO:0000256" key="7">
    <source>
        <dbReference type="ARBA" id="ARBA00022679"/>
    </source>
</evidence>
<comment type="catalytic activity">
    <reaction evidence="1">
        <text>ATP + protein L-histidine = ADP + protein N-phospho-L-histidine.</text>
        <dbReference type="EC" id="2.7.13.3"/>
    </reaction>
</comment>
<dbReference type="PANTHER" id="PTHR43547">
    <property type="entry name" value="TWO-COMPONENT HISTIDINE KINASE"/>
    <property type="match status" value="1"/>
</dbReference>
<evidence type="ECO:0000256" key="13">
    <source>
        <dbReference type="SAM" id="Phobius"/>
    </source>
</evidence>
<dbReference type="GO" id="GO:0005886">
    <property type="term" value="C:plasma membrane"/>
    <property type="evidence" value="ECO:0007669"/>
    <property type="project" value="UniProtKB-SubCell"/>
</dbReference>
<dbReference type="PROSITE" id="PS50885">
    <property type="entry name" value="HAMP"/>
    <property type="match status" value="1"/>
</dbReference>